<evidence type="ECO:0000313" key="8">
    <source>
        <dbReference type="Proteomes" id="UP000248961"/>
    </source>
</evidence>
<evidence type="ECO:0000313" key="7">
    <source>
        <dbReference type="EMBL" id="RAL08514.1"/>
    </source>
</evidence>
<keyword evidence="1" id="KW-0596">Phosphopantetheine</keyword>
<dbReference type="InterPro" id="IPR020845">
    <property type="entry name" value="AMP-binding_CS"/>
</dbReference>
<dbReference type="GeneID" id="37202908"/>
<dbReference type="InterPro" id="IPR036291">
    <property type="entry name" value="NAD(P)-bd_dom_sf"/>
</dbReference>
<dbReference type="SUPFAM" id="SSF51735">
    <property type="entry name" value="NAD(P)-binding Rossmann-fold domains"/>
    <property type="match status" value="1"/>
</dbReference>
<dbReference type="Gene3D" id="1.10.1200.10">
    <property type="entry name" value="ACP-like"/>
    <property type="match status" value="1"/>
</dbReference>
<dbReference type="STRING" id="1450537.A0A395HQJ2"/>
<dbReference type="PANTHER" id="PTHR43439">
    <property type="entry name" value="PHENYLACETATE-COENZYME A LIGASE"/>
    <property type="match status" value="1"/>
</dbReference>
<organism evidence="7 8">
    <name type="scientific">Aspergillus homomorphus (strain CBS 101889)</name>
    <dbReference type="NCBI Taxonomy" id="1450537"/>
    <lineage>
        <taxon>Eukaryota</taxon>
        <taxon>Fungi</taxon>
        <taxon>Dikarya</taxon>
        <taxon>Ascomycota</taxon>
        <taxon>Pezizomycotina</taxon>
        <taxon>Eurotiomycetes</taxon>
        <taxon>Eurotiomycetidae</taxon>
        <taxon>Eurotiales</taxon>
        <taxon>Aspergillaceae</taxon>
        <taxon>Aspergillus</taxon>
        <taxon>Aspergillus subgen. Circumdati</taxon>
    </lineage>
</organism>
<name>A0A395HQJ2_ASPHC</name>
<dbReference type="Pfam" id="PF07993">
    <property type="entry name" value="NAD_binding_4"/>
    <property type="match status" value="1"/>
</dbReference>
<dbReference type="OrthoDB" id="429813at2759"/>
<dbReference type="PROSITE" id="PS00455">
    <property type="entry name" value="AMP_BINDING"/>
    <property type="match status" value="1"/>
</dbReference>
<feature type="region of interest" description="Disordered" evidence="3">
    <location>
        <begin position="676"/>
        <end position="695"/>
    </location>
</feature>
<protein>
    <submittedName>
        <fullName evidence="7">NRPS-like enzyme</fullName>
    </submittedName>
</protein>
<dbReference type="InterPro" id="IPR009081">
    <property type="entry name" value="PP-bd_ACP"/>
</dbReference>
<dbReference type="InterPro" id="IPR042099">
    <property type="entry name" value="ANL_N_sf"/>
</dbReference>
<dbReference type="Pfam" id="PF00501">
    <property type="entry name" value="AMP-binding"/>
    <property type="match status" value="1"/>
</dbReference>
<evidence type="ECO:0000259" key="4">
    <source>
        <dbReference type="Pfam" id="PF00501"/>
    </source>
</evidence>
<reference evidence="7 8" key="1">
    <citation type="submission" date="2018-02" db="EMBL/GenBank/DDBJ databases">
        <title>The genomes of Aspergillus section Nigri reveals drivers in fungal speciation.</title>
        <authorList>
            <consortium name="DOE Joint Genome Institute"/>
            <person name="Vesth T.C."/>
            <person name="Nybo J."/>
            <person name="Theobald S."/>
            <person name="Brandl J."/>
            <person name="Frisvad J.C."/>
            <person name="Nielsen K.F."/>
            <person name="Lyhne E.K."/>
            <person name="Kogle M.E."/>
            <person name="Kuo A."/>
            <person name="Riley R."/>
            <person name="Clum A."/>
            <person name="Nolan M."/>
            <person name="Lipzen A."/>
            <person name="Salamov A."/>
            <person name="Henrissat B."/>
            <person name="Wiebenga A."/>
            <person name="De vries R.P."/>
            <person name="Grigoriev I.V."/>
            <person name="Mortensen U.H."/>
            <person name="Andersen M.R."/>
            <person name="Baker S.E."/>
        </authorList>
    </citation>
    <scope>NUCLEOTIDE SEQUENCE [LARGE SCALE GENOMIC DNA]</scope>
    <source>
        <strain evidence="7 8">CBS 101889</strain>
    </source>
</reference>
<feature type="domain" description="Thioester reductase (TE)" evidence="6">
    <location>
        <begin position="701"/>
        <end position="947"/>
    </location>
</feature>
<dbReference type="SUPFAM" id="SSF56801">
    <property type="entry name" value="Acetyl-CoA synthetase-like"/>
    <property type="match status" value="1"/>
</dbReference>
<dbReference type="SUPFAM" id="SSF47336">
    <property type="entry name" value="ACP-like"/>
    <property type="match status" value="1"/>
</dbReference>
<dbReference type="Pfam" id="PF00550">
    <property type="entry name" value="PP-binding"/>
    <property type="match status" value="1"/>
</dbReference>
<dbReference type="VEuPathDB" id="FungiDB:BO97DRAFT_446137"/>
<keyword evidence="2" id="KW-0597">Phosphoprotein</keyword>
<dbReference type="InterPro" id="IPR000873">
    <property type="entry name" value="AMP-dep_synth/lig_dom"/>
</dbReference>
<dbReference type="RefSeq" id="XP_025547668.1">
    <property type="nucleotide sequence ID" value="XM_025698619.1"/>
</dbReference>
<dbReference type="Gene3D" id="3.40.50.720">
    <property type="entry name" value="NAD(P)-binding Rossmann-like Domain"/>
    <property type="match status" value="1"/>
</dbReference>
<evidence type="ECO:0000256" key="2">
    <source>
        <dbReference type="ARBA" id="ARBA00022553"/>
    </source>
</evidence>
<feature type="domain" description="AMP-dependent synthetase/ligase" evidence="4">
    <location>
        <begin position="35"/>
        <end position="348"/>
    </location>
</feature>
<dbReference type="InterPro" id="IPR051414">
    <property type="entry name" value="Adenylate-forming_Reductase"/>
</dbReference>
<keyword evidence="8" id="KW-1185">Reference proteome</keyword>
<dbReference type="AlphaFoldDB" id="A0A395HQJ2"/>
<evidence type="ECO:0000259" key="6">
    <source>
        <dbReference type="Pfam" id="PF07993"/>
    </source>
</evidence>
<proteinExistence type="predicted"/>
<evidence type="ECO:0000256" key="3">
    <source>
        <dbReference type="SAM" id="MobiDB-lite"/>
    </source>
</evidence>
<dbReference type="Pfam" id="PF23562">
    <property type="entry name" value="AMP-binding_C_3"/>
    <property type="match status" value="1"/>
</dbReference>
<dbReference type="EMBL" id="KZ824313">
    <property type="protein sequence ID" value="RAL08514.1"/>
    <property type="molecule type" value="Genomic_DNA"/>
</dbReference>
<dbReference type="Gene3D" id="3.40.50.12780">
    <property type="entry name" value="N-terminal domain of ligase-like"/>
    <property type="match status" value="1"/>
</dbReference>
<evidence type="ECO:0000256" key="1">
    <source>
        <dbReference type="ARBA" id="ARBA00022450"/>
    </source>
</evidence>
<dbReference type="PANTHER" id="PTHR43439:SF2">
    <property type="entry name" value="ENZYME, PUTATIVE (JCVI)-RELATED"/>
    <property type="match status" value="1"/>
</dbReference>
<dbReference type="Proteomes" id="UP000248961">
    <property type="component" value="Unassembled WGS sequence"/>
</dbReference>
<gene>
    <name evidence="7" type="ORF">BO97DRAFT_446137</name>
</gene>
<feature type="domain" description="Carrier" evidence="5">
    <location>
        <begin position="575"/>
        <end position="641"/>
    </location>
</feature>
<accession>A0A395HQJ2</accession>
<evidence type="ECO:0000259" key="5">
    <source>
        <dbReference type="Pfam" id="PF00550"/>
    </source>
</evidence>
<sequence>MTVPISASDFNPRDQLVPHIVDHYARVQPEDVYAEYPRNVSSLEDGYQAITYKALANAIDGIAHWLVKQLGPGHGETLTYVGPNDLRYPALVLGAVKAGYCMFLTSPRNSALAHQTLLEKLECTRLVAPVPRPPPAAAILEAVPSLEVYDVPSVEELLTTEYPHFQYAKTYPDAAREPLAIIHTSGSTGIPKPIVWTHDTAVKHMHMQVLEPPAGYESQHQWGFGKRMYMMMPPFHAAGLGHFLFVTMHVGITLVLPASGGLPTAAGMVASRKQTPFEVAFVAPSIVSELAQSPELLDFARNHVEYIAYCGGDLPQAIGDTVAAQIKLVSQYGATEMGFINSIHSKTDRDSRKDWRYINFHPEVGIELQHVSGDEYEMVQVRSPHRERHQFPFTIFPDRQEYHTSDLMVPHPTKPGLWRTTARIDDVIVFLNGEKTNPVSMEQYIVSANPEVTGALVTGAQRFQAALLVELGRAEAGSLGVSERAAMIEKLWPSIQHANAECPAHARIAKSHILFTTPEKPMLRAGKGTVQRAGTVLLYTQELEALYADAEKLAQHDAGEIVGPGSVEDAVQVAEYIRASILNITGWDAEKLSDTENWFNLGLDSLQAITATRVLKQGLNLPDLTPNLIYLHPSVTELTSAVQQLHQQGRMSTEQQQQALLAERDQLLQELISQVEQPSHAAADEPSADASTSPKAHTVILTGSTGQLGTYILDALLKNPSVAHIHCLNRDESAAERQHKRLAAYGLTSLTDSTSTQTRVSFWTTDLSKTDLGLAPHDLAQLQQTATLIIHNAWTVNFNLSLTSFKPHLQGVVNLINFAAHSAQTPHLFFLSSISSTMGHHTESGLTPETVIHTAVPGPNGYANSKYIAEHLLGHAAQQQPQMGPSFAFARVGQVCGAVRSPGLWNPAEWFPSLVRSALHLRALPESLGRAPLDQVDWVPIDLLAEVLVDLAVLGGSPATIGSVSTSSTESRLKVYHPVNLHPQPWPTTIRPAVAEALLALRPDEPIQDIDTIPLREWVMRVRRNIEKASVGRNGVKKGSGLAEKELQVLLERNPAAKLLEFFETLADEQTAGPENALETVRTAAVSARLHEVSGVQAEWVRKWVGEWFGVA</sequence>
<dbReference type="InterPro" id="IPR013120">
    <property type="entry name" value="FAR_NAD-bd"/>
</dbReference>
<dbReference type="InterPro" id="IPR036736">
    <property type="entry name" value="ACP-like_sf"/>
</dbReference>